<feature type="transmembrane region" description="Helical" evidence="6">
    <location>
        <begin position="294"/>
        <end position="311"/>
    </location>
</feature>
<gene>
    <name evidence="8" type="ORF">LF65_00813</name>
</gene>
<feature type="transmembrane region" description="Helical" evidence="6">
    <location>
        <begin position="93"/>
        <end position="111"/>
    </location>
</feature>
<dbReference type="OrthoDB" id="9815356at2"/>
<dbReference type="RefSeq" id="WP_041894269.1">
    <property type="nucleotide sequence ID" value="NZ_CP010086.2"/>
</dbReference>
<evidence type="ECO:0000313" key="9">
    <source>
        <dbReference type="Proteomes" id="UP000031866"/>
    </source>
</evidence>
<feature type="transmembrane region" description="Helical" evidence="6">
    <location>
        <begin position="117"/>
        <end position="140"/>
    </location>
</feature>
<feature type="transmembrane region" description="Helical" evidence="6">
    <location>
        <begin position="27"/>
        <end position="46"/>
    </location>
</feature>
<dbReference type="InterPro" id="IPR036259">
    <property type="entry name" value="MFS_trans_sf"/>
</dbReference>
<feature type="transmembrane region" description="Helical" evidence="6">
    <location>
        <begin position="379"/>
        <end position="398"/>
    </location>
</feature>
<dbReference type="GO" id="GO:0022857">
    <property type="term" value="F:transmembrane transporter activity"/>
    <property type="evidence" value="ECO:0007669"/>
    <property type="project" value="InterPro"/>
</dbReference>
<dbReference type="KEGG" id="cbei:LF65_00813"/>
<dbReference type="InterPro" id="IPR011701">
    <property type="entry name" value="MFS"/>
</dbReference>
<dbReference type="Proteomes" id="UP000031866">
    <property type="component" value="Chromosome"/>
</dbReference>
<sequence length="405" mass="44127">MYQSTNAVLTTNSSIDNTNTRPILTKLLILVMSIACGLTVANLYYIQPLLGDIAKTFHVDQLSIGFAAMLTQIGYAIGMIFILPLGDIKEKRNLIVIMLLFSVISLMSMFFSSNIYILTISSFAVGFTSIIPQLIIPLAAQLSNPQQRGQTIGTIMSGLLIGILLSRTVSGILGSYLGWRIVYLIAAIMMFALMLILRKLIPLCNPISDIKYSELLKSMIHLIKTEPILRESSLNGALMFSAFSAFWTSLIFLLESSHYNMGAEAAGLLGLVGVSGALAAPLVGKVADKRGSRFAIGICIVVVIVSYLLFFLFGFKILGLVLGVILLDLGVQSCNVSNQARVHSLNEETRNRLNTIYMVSFFLGGAFGSFLGSYSFSHFGWYGVCTFGIITQILALIIHKISKKA</sequence>
<feature type="transmembrane region" description="Helical" evidence="6">
    <location>
        <begin position="266"/>
        <end position="287"/>
    </location>
</feature>
<organism evidence="8 9">
    <name type="scientific">Clostridium beijerinckii</name>
    <name type="common">Clostridium MP</name>
    <dbReference type="NCBI Taxonomy" id="1520"/>
    <lineage>
        <taxon>Bacteria</taxon>
        <taxon>Bacillati</taxon>
        <taxon>Bacillota</taxon>
        <taxon>Clostridia</taxon>
        <taxon>Eubacteriales</taxon>
        <taxon>Clostridiaceae</taxon>
        <taxon>Clostridium</taxon>
    </lineage>
</organism>
<proteinExistence type="predicted"/>
<comment type="subcellular location">
    <subcellularLocation>
        <location evidence="1">Cell membrane</location>
        <topology evidence="1">Multi-pass membrane protein</topology>
    </subcellularLocation>
</comment>
<evidence type="ECO:0000256" key="1">
    <source>
        <dbReference type="ARBA" id="ARBA00004651"/>
    </source>
</evidence>
<keyword evidence="4 6" id="KW-1133">Transmembrane helix</keyword>
<dbReference type="Gene3D" id="1.20.1250.20">
    <property type="entry name" value="MFS general substrate transporter like domains"/>
    <property type="match status" value="1"/>
</dbReference>
<dbReference type="Pfam" id="PF07690">
    <property type="entry name" value="MFS_1"/>
    <property type="match status" value="1"/>
</dbReference>
<evidence type="ECO:0000256" key="6">
    <source>
        <dbReference type="SAM" id="Phobius"/>
    </source>
</evidence>
<dbReference type="EMBL" id="CP010086">
    <property type="protein sequence ID" value="AJG97440.1"/>
    <property type="molecule type" value="Genomic_DNA"/>
</dbReference>
<accession>A0A0B5Q904</accession>
<evidence type="ECO:0000256" key="5">
    <source>
        <dbReference type="ARBA" id="ARBA00023136"/>
    </source>
</evidence>
<protein>
    <submittedName>
        <fullName evidence="8">MFS transporter permease</fullName>
    </submittedName>
</protein>
<feature type="transmembrane region" description="Helical" evidence="6">
    <location>
        <begin position="355"/>
        <end position="373"/>
    </location>
</feature>
<reference evidence="9" key="1">
    <citation type="submission" date="2014-12" db="EMBL/GenBank/DDBJ databases">
        <title>Genome sequence of Clostridium beijerinckii strain 59B.</title>
        <authorList>
            <person name="Little G.T."/>
            <person name="Minton N.P."/>
        </authorList>
    </citation>
    <scope>NUCLEOTIDE SEQUENCE [LARGE SCALE GENOMIC DNA]</scope>
    <source>
        <strain evidence="9">59B</strain>
    </source>
</reference>
<feature type="transmembrane region" description="Helical" evidence="6">
    <location>
        <begin position="66"/>
        <end position="86"/>
    </location>
</feature>
<dbReference type="PANTHER" id="PTHR42910:SF1">
    <property type="entry name" value="MAJOR FACILITATOR SUPERFAMILY (MFS) PROFILE DOMAIN-CONTAINING PROTEIN"/>
    <property type="match status" value="1"/>
</dbReference>
<name>A0A0B5Q904_CLOBE</name>
<evidence type="ECO:0000256" key="4">
    <source>
        <dbReference type="ARBA" id="ARBA00022989"/>
    </source>
</evidence>
<evidence type="ECO:0000313" key="8">
    <source>
        <dbReference type="EMBL" id="AJG97440.1"/>
    </source>
</evidence>
<evidence type="ECO:0000259" key="7">
    <source>
        <dbReference type="PROSITE" id="PS50850"/>
    </source>
</evidence>
<dbReference type="SUPFAM" id="SSF103473">
    <property type="entry name" value="MFS general substrate transporter"/>
    <property type="match status" value="1"/>
</dbReference>
<feature type="transmembrane region" description="Helical" evidence="6">
    <location>
        <begin position="234"/>
        <end position="254"/>
    </location>
</feature>
<keyword evidence="2" id="KW-0813">Transport</keyword>
<keyword evidence="5 6" id="KW-0472">Membrane</keyword>
<dbReference type="STRING" id="1520.LF65_00813"/>
<evidence type="ECO:0000256" key="2">
    <source>
        <dbReference type="ARBA" id="ARBA00022448"/>
    </source>
</evidence>
<dbReference type="GO" id="GO:0005886">
    <property type="term" value="C:plasma membrane"/>
    <property type="evidence" value="ECO:0007669"/>
    <property type="project" value="UniProtKB-SubCell"/>
</dbReference>
<feature type="transmembrane region" description="Helical" evidence="6">
    <location>
        <begin position="317"/>
        <end position="334"/>
    </location>
</feature>
<feature type="domain" description="Major facilitator superfamily (MFS) profile" evidence="7">
    <location>
        <begin position="28"/>
        <end position="405"/>
    </location>
</feature>
<dbReference type="AlphaFoldDB" id="A0A0B5Q904"/>
<dbReference type="CDD" id="cd17324">
    <property type="entry name" value="MFS_NepI_like"/>
    <property type="match status" value="1"/>
</dbReference>
<dbReference type="PANTHER" id="PTHR42910">
    <property type="entry name" value="TRANSPORTER SCO4007-RELATED"/>
    <property type="match status" value="1"/>
</dbReference>
<feature type="transmembrane region" description="Helical" evidence="6">
    <location>
        <begin position="152"/>
        <end position="173"/>
    </location>
</feature>
<dbReference type="PROSITE" id="PS50850">
    <property type="entry name" value="MFS"/>
    <property type="match status" value="1"/>
</dbReference>
<feature type="transmembrane region" description="Helical" evidence="6">
    <location>
        <begin position="179"/>
        <end position="197"/>
    </location>
</feature>
<evidence type="ECO:0000256" key="3">
    <source>
        <dbReference type="ARBA" id="ARBA00022692"/>
    </source>
</evidence>
<keyword evidence="3 6" id="KW-0812">Transmembrane</keyword>
<dbReference type="InterPro" id="IPR020846">
    <property type="entry name" value="MFS_dom"/>
</dbReference>